<organism evidence="1 2">
    <name type="scientific">Fuscovulum ytuae</name>
    <dbReference type="NCBI Taxonomy" id="3042299"/>
    <lineage>
        <taxon>Bacteria</taxon>
        <taxon>Pseudomonadati</taxon>
        <taxon>Pseudomonadota</taxon>
        <taxon>Alphaproteobacteria</taxon>
        <taxon>Rhodobacterales</taxon>
        <taxon>Paracoccaceae</taxon>
        <taxon>Fuscovulum</taxon>
    </lineage>
</organism>
<sequence length="164" mass="17152">MSLSDRRQFLFGLSLLPLAACGFTPAYGPEGGASALRGQVEVQTPQSKPDFDFASRIIARLGDTSNAAYSLGYVISASRESGGVTAANVTTRYTLLGSATWTLTEQPSGTRVAGGTVRAFTSWSATGTTVAGLAAEDDAYRRLSVMLADQVILRLLAKAPTLGQ</sequence>
<dbReference type="EMBL" id="CP124535">
    <property type="protein sequence ID" value="WGV15323.1"/>
    <property type="molecule type" value="Genomic_DNA"/>
</dbReference>
<evidence type="ECO:0000313" key="2">
    <source>
        <dbReference type="Proteomes" id="UP001230978"/>
    </source>
</evidence>
<keyword evidence="1" id="KW-0449">Lipoprotein</keyword>
<gene>
    <name evidence="1" type="primary">lptE</name>
    <name evidence="1" type="ORF">QF092_13730</name>
</gene>
<reference evidence="1 2" key="1">
    <citation type="submission" date="2023-04" db="EMBL/GenBank/DDBJ databases">
        <title>YMD61, complete Genome.</title>
        <authorList>
            <person name="Zhang J."/>
        </authorList>
    </citation>
    <scope>NUCLEOTIDE SEQUENCE [LARGE SCALE GENOMIC DNA]</scope>
    <source>
        <strain evidence="1 2">YMD61</strain>
    </source>
</reference>
<name>A0ABY8Q396_9RHOB</name>
<dbReference type="Pfam" id="PF04390">
    <property type="entry name" value="LptE"/>
    <property type="match status" value="1"/>
</dbReference>
<evidence type="ECO:0000313" key="1">
    <source>
        <dbReference type="EMBL" id="WGV15323.1"/>
    </source>
</evidence>
<protein>
    <submittedName>
        <fullName evidence="1">LPS assembly lipoprotein LptE</fullName>
    </submittedName>
</protein>
<dbReference type="InterPro" id="IPR006311">
    <property type="entry name" value="TAT_signal"/>
</dbReference>
<dbReference type="InterPro" id="IPR007485">
    <property type="entry name" value="LPS_assembly_LptE"/>
</dbReference>
<dbReference type="PROSITE" id="PS51318">
    <property type="entry name" value="TAT"/>
    <property type="match status" value="1"/>
</dbReference>
<proteinExistence type="predicted"/>
<dbReference type="RefSeq" id="WP_281464584.1">
    <property type="nucleotide sequence ID" value="NZ_CP124535.1"/>
</dbReference>
<keyword evidence="2" id="KW-1185">Reference proteome</keyword>
<dbReference type="Gene3D" id="3.30.160.150">
    <property type="entry name" value="Lipoprotein like domain"/>
    <property type="match status" value="1"/>
</dbReference>
<accession>A0ABY8Q396</accession>
<dbReference type="Proteomes" id="UP001230978">
    <property type="component" value="Chromosome"/>
</dbReference>